<evidence type="ECO:0000259" key="1">
    <source>
        <dbReference type="SMART" id="SM01078"/>
    </source>
</evidence>
<sequence length="106" mass="11471">MTKVAILRCDSAAKTCPAVGCVTAALNKKDTFKDYDNVELVTIITCGGCPGRLGLNQIKQLIEKHGVEVVHFATCMSALKPKCIYAEELKEEVEKMGAKVVIGSHF</sequence>
<proteinExistence type="predicted"/>
<keyword evidence="3" id="KW-1185">Reference proteome</keyword>
<dbReference type="RefSeq" id="WP_013798271.1">
    <property type="nucleotide sequence ID" value="NC_015562.1"/>
</dbReference>
<protein>
    <recommendedName>
        <fullName evidence="1">CGGC domain-containing protein</fullName>
    </recommendedName>
</protein>
<dbReference type="KEGG" id="mig:Metig_0101"/>
<evidence type="ECO:0000313" key="3">
    <source>
        <dbReference type="Proteomes" id="UP000009227"/>
    </source>
</evidence>
<dbReference type="OrthoDB" id="63175at2157"/>
<dbReference type="SMART" id="SM01078">
    <property type="entry name" value="CGGC"/>
    <property type="match status" value="1"/>
</dbReference>
<accession>F6BEK1</accession>
<dbReference type="GeneID" id="10642936"/>
<dbReference type="Proteomes" id="UP000009227">
    <property type="component" value="Chromosome"/>
</dbReference>
<organism evidence="3">
    <name type="scientific">Methanotorris igneus (strain DSM 5666 / JCM 11834 / Kol 5)</name>
    <dbReference type="NCBI Taxonomy" id="880724"/>
    <lineage>
        <taxon>Archaea</taxon>
        <taxon>Methanobacteriati</taxon>
        <taxon>Methanobacteriota</taxon>
        <taxon>Methanomada group</taxon>
        <taxon>Methanococci</taxon>
        <taxon>Methanococcales</taxon>
        <taxon>Methanocaldococcaceae</taxon>
        <taxon>Methanotorris</taxon>
    </lineage>
</organism>
<reference evidence="2 3" key="1">
    <citation type="submission" date="2011-05" db="EMBL/GenBank/DDBJ databases">
        <title>Complete sequence of Methanotorris igneus Kol 5.</title>
        <authorList>
            <consortium name="US DOE Joint Genome Institute"/>
            <person name="Lucas S."/>
            <person name="Han J."/>
            <person name="Lapidus A."/>
            <person name="Cheng J.-F."/>
            <person name="Goodwin L."/>
            <person name="Pitluck S."/>
            <person name="Peters L."/>
            <person name="Mikhailova N."/>
            <person name="Chertkov O."/>
            <person name="Han C."/>
            <person name="Tapia R."/>
            <person name="Land M."/>
            <person name="Hauser L."/>
            <person name="Kyrpides N."/>
            <person name="Ivanova N."/>
            <person name="Pagani I."/>
            <person name="Sieprawska-Lupa M."/>
            <person name="Whitman W."/>
            <person name="Woyke T."/>
        </authorList>
    </citation>
    <scope>NUCLEOTIDE SEQUENCE [LARGE SCALE GENOMIC DNA]</scope>
    <source>
        <strain evidence="3">DSM 5666 / JCM 11834 / Kol 5</strain>
    </source>
</reference>
<dbReference type="EMBL" id="CP002737">
    <property type="protein sequence ID" value="AEF95662.1"/>
    <property type="molecule type" value="Genomic_DNA"/>
</dbReference>
<evidence type="ECO:0000313" key="2">
    <source>
        <dbReference type="EMBL" id="AEF95662.1"/>
    </source>
</evidence>
<name>F6BEK1_METIK</name>
<dbReference type="AlphaFoldDB" id="F6BEK1"/>
<dbReference type="HOGENOM" id="CLU_147304_3_0_2"/>
<gene>
    <name evidence="2" type="ordered locus">Metig_0101</name>
</gene>
<dbReference type="Pfam" id="PF08821">
    <property type="entry name" value="CGGC"/>
    <property type="match status" value="1"/>
</dbReference>
<feature type="domain" description="CGGC" evidence="1">
    <location>
        <begin position="3"/>
        <end position="105"/>
    </location>
</feature>
<dbReference type="InterPro" id="IPR014925">
    <property type="entry name" value="CGGC_dom"/>
</dbReference>
<dbReference type="STRING" id="880724.Metig_0101"/>